<dbReference type="NCBIfam" id="TIGR00254">
    <property type="entry name" value="GGDEF"/>
    <property type="match status" value="1"/>
</dbReference>
<feature type="transmembrane region" description="Helical" evidence="1">
    <location>
        <begin position="181"/>
        <end position="200"/>
    </location>
</feature>
<feature type="domain" description="EAL" evidence="2">
    <location>
        <begin position="493"/>
        <end position="748"/>
    </location>
</feature>
<dbReference type="Gene3D" id="3.20.20.450">
    <property type="entry name" value="EAL domain"/>
    <property type="match status" value="1"/>
</dbReference>
<dbReference type="SUPFAM" id="SSF55073">
    <property type="entry name" value="Nucleotide cyclase"/>
    <property type="match status" value="1"/>
</dbReference>
<dbReference type="PROSITE" id="PS50883">
    <property type="entry name" value="EAL"/>
    <property type="match status" value="1"/>
</dbReference>
<dbReference type="InterPro" id="IPR000160">
    <property type="entry name" value="GGDEF_dom"/>
</dbReference>
<dbReference type="Gene3D" id="3.30.70.270">
    <property type="match status" value="1"/>
</dbReference>
<dbReference type="Proteomes" id="UP000680865">
    <property type="component" value="Unassembled WGS sequence"/>
</dbReference>
<feature type="transmembrane region" description="Helical" evidence="1">
    <location>
        <begin position="27"/>
        <end position="45"/>
    </location>
</feature>
<dbReference type="InterPro" id="IPR052155">
    <property type="entry name" value="Biofilm_reg_signaling"/>
</dbReference>
<evidence type="ECO:0000256" key="1">
    <source>
        <dbReference type="SAM" id="Phobius"/>
    </source>
</evidence>
<name>A0A919T1J8_9ACTN</name>
<gene>
    <name evidence="4" type="ORF">Aco04nite_74090</name>
</gene>
<keyword evidence="1" id="KW-1133">Transmembrane helix</keyword>
<dbReference type="InterPro" id="IPR001633">
    <property type="entry name" value="EAL_dom"/>
</dbReference>
<dbReference type="SUPFAM" id="SSF141868">
    <property type="entry name" value="EAL domain-like"/>
    <property type="match status" value="1"/>
</dbReference>
<sequence>MVGAWVIVGLLVSVAYPFLRDGTPVAAFFYNSFTVATLAAIVAGVRRNRPVQRVGWFVFAGAVGLRLFGDVTYEVYRQILHLSPFPSLADAFYLAAFPLLVAGTLLVARGRLARDWAGILDATIISGGLSLVWWVFVIAPMAADASSPLLQRVIGAAYPALDLLLIALVAQLVVRSGRLTVSLGLLTVGMVTLLVSDVLFQFVPTFAPEFEGVVAVGWLLSNTMWGAAALDRSSRAPAPRAVVQARSTAPTLGRTRLALLTACTLLVPAVLFVQGLASGPGKLNWLAIGVGAVVLFLLVLARMSGFVVQVQRQAGQLEELALCDALTGLPNRRVFEERLAGSVAAGNAQVAILDLDGFKDVNDRLGHAVGDRLLAVVAKRLAGALREGDLVARMGGDEFAVLLGSGSPGAMTGSPGAMTGIVERLASALRKPVEAGGHELLIGASIGSADGTGTRDAGEVLRRADIAMYAAKAAGGGRHRGYSDDLDARAGEQAKLGAEIRAALDLGQFRVVYQPIVSLPDGRIVSVEALVRWEHPERGLISPAEFIPVAEQNGLIVELGAWILRTACSQAVVWRNEFGEAGPQRMSVNVSARQLAEPGFTALVAEVLAWTGLAAHQLIVEVTETAVFGGGLAVQAVKDLHELGVKIALDDFGTGHSSLGLLQTVPVDILKVDKSFVDTITMAGRHAVIATALIQVSSGLGLMAVAEGVETAEQAAELYRLGYRLAQGYHFGRPVAEPDFLGTRVAVG</sequence>
<dbReference type="InterPro" id="IPR029787">
    <property type="entry name" value="Nucleotide_cyclase"/>
</dbReference>
<keyword evidence="1" id="KW-0812">Transmembrane</keyword>
<dbReference type="InterPro" id="IPR043128">
    <property type="entry name" value="Rev_trsase/Diguanyl_cyclase"/>
</dbReference>
<feature type="transmembrane region" description="Helical" evidence="1">
    <location>
        <begin position="91"/>
        <end position="108"/>
    </location>
</feature>
<dbReference type="CDD" id="cd01949">
    <property type="entry name" value="GGDEF"/>
    <property type="match status" value="1"/>
</dbReference>
<organism evidence="4 5">
    <name type="scientific">Winogradskya consettensis</name>
    <dbReference type="NCBI Taxonomy" id="113560"/>
    <lineage>
        <taxon>Bacteria</taxon>
        <taxon>Bacillati</taxon>
        <taxon>Actinomycetota</taxon>
        <taxon>Actinomycetes</taxon>
        <taxon>Micromonosporales</taxon>
        <taxon>Micromonosporaceae</taxon>
        <taxon>Winogradskya</taxon>
    </lineage>
</organism>
<evidence type="ECO:0000259" key="2">
    <source>
        <dbReference type="PROSITE" id="PS50883"/>
    </source>
</evidence>
<feature type="transmembrane region" description="Helical" evidence="1">
    <location>
        <begin position="257"/>
        <end position="277"/>
    </location>
</feature>
<evidence type="ECO:0000313" key="5">
    <source>
        <dbReference type="Proteomes" id="UP000680865"/>
    </source>
</evidence>
<dbReference type="PANTHER" id="PTHR44757:SF2">
    <property type="entry name" value="BIOFILM ARCHITECTURE MAINTENANCE PROTEIN MBAA"/>
    <property type="match status" value="1"/>
</dbReference>
<dbReference type="SMART" id="SM00052">
    <property type="entry name" value="EAL"/>
    <property type="match status" value="1"/>
</dbReference>
<feature type="transmembrane region" description="Helical" evidence="1">
    <location>
        <begin position="283"/>
        <end position="301"/>
    </location>
</feature>
<dbReference type="InterPro" id="IPR035919">
    <property type="entry name" value="EAL_sf"/>
</dbReference>
<dbReference type="PANTHER" id="PTHR44757">
    <property type="entry name" value="DIGUANYLATE CYCLASE DGCP"/>
    <property type="match status" value="1"/>
</dbReference>
<comment type="caution">
    <text evidence="4">The sequence shown here is derived from an EMBL/GenBank/DDBJ whole genome shotgun (WGS) entry which is preliminary data.</text>
</comment>
<feature type="domain" description="GGDEF" evidence="3">
    <location>
        <begin position="346"/>
        <end position="484"/>
    </location>
</feature>
<keyword evidence="1" id="KW-0472">Membrane</keyword>
<dbReference type="SMART" id="SM00267">
    <property type="entry name" value="GGDEF"/>
    <property type="match status" value="1"/>
</dbReference>
<evidence type="ECO:0000313" key="4">
    <source>
        <dbReference type="EMBL" id="GIM80973.1"/>
    </source>
</evidence>
<feature type="transmembrane region" description="Helical" evidence="1">
    <location>
        <begin position="120"/>
        <end position="143"/>
    </location>
</feature>
<feature type="transmembrane region" description="Helical" evidence="1">
    <location>
        <begin position="54"/>
        <end position="71"/>
    </location>
</feature>
<evidence type="ECO:0000259" key="3">
    <source>
        <dbReference type="PROSITE" id="PS50887"/>
    </source>
</evidence>
<accession>A0A919T1J8</accession>
<dbReference type="AlphaFoldDB" id="A0A919T1J8"/>
<reference evidence="4" key="1">
    <citation type="submission" date="2021-03" db="EMBL/GenBank/DDBJ databases">
        <title>Whole genome shotgun sequence of Actinoplanes consettensis NBRC 14913.</title>
        <authorList>
            <person name="Komaki H."/>
            <person name="Tamura T."/>
        </authorList>
    </citation>
    <scope>NUCLEOTIDE SEQUENCE</scope>
    <source>
        <strain evidence="4">NBRC 14913</strain>
    </source>
</reference>
<feature type="transmembrane region" description="Helical" evidence="1">
    <location>
        <begin position="155"/>
        <end position="174"/>
    </location>
</feature>
<dbReference type="CDD" id="cd01948">
    <property type="entry name" value="EAL"/>
    <property type="match status" value="1"/>
</dbReference>
<evidence type="ECO:0008006" key="6">
    <source>
        <dbReference type="Google" id="ProtNLM"/>
    </source>
</evidence>
<dbReference type="Pfam" id="PF00990">
    <property type="entry name" value="GGDEF"/>
    <property type="match status" value="1"/>
</dbReference>
<keyword evidence="5" id="KW-1185">Reference proteome</keyword>
<dbReference type="PROSITE" id="PS50887">
    <property type="entry name" value="GGDEF"/>
    <property type="match status" value="1"/>
</dbReference>
<protein>
    <recommendedName>
        <fullName evidence="6">Diguanylate cyclase/phosphodiesterase</fullName>
    </recommendedName>
</protein>
<dbReference type="EMBL" id="BOQP01000045">
    <property type="protein sequence ID" value="GIM80973.1"/>
    <property type="molecule type" value="Genomic_DNA"/>
</dbReference>
<dbReference type="Pfam" id="PF00563">
    <property type="entry name" value="EAL"/>
    <property type="match status" value="1"/>
</dbReference>
<proteinExistence type="predicted"/>